<dbReference type="SUPFAM" id="SSF52540">
    <property type="entry name" value="P-loop containing nucleoside triphosphate hydrolases"/>
    <property type="match status" value="1"/>
</dbReference>
<keyword evidence="11" id="KW-1185">Reference proteome</keyword>
<evidence type="ECO:0000256" key="1">
    <source>
        <dbReference type="ARBA" id="ARBA00012417"/>
    </source>
</evidence>
<dbReference type="RefSeq" id="WP_132308234.1">
    <property type="nucleotide sequence ID" value="NZ_SMAR01000002.1"/>
</dbReference>
<dbReference type="PANTHER" id="PTHR34388">
    <property type="entry name" value="DNA POLYMERASE III SUBUNIT DELTA"/>
    <property type="match status" value="1"/>
</dbReference>
<dbReference type="Gene3D" id="1.10.8.60">
    <property type="match status" value="1"/>
</dbReference>
<dbReference type="InterPro" id="IPR008921">
    <property type="entry name" value="DNA_pol3_clamp-load_cplx_C"/>
</dbReference>
<dbReference type="Gene3D" id="1.20.272.10">
    <property type="match status" value="1"/>
</dbReference>
<comment type="caution">
    <text evidence="10">The sequence shown here is derived from an EMBL/GenBank/DDBJ whole genome shotgun (WGS) entry which is preliminary data.</text>
</comment>
<dbReference type="GO" id="GO:0006261">
    <property type="term" value="P:DNA-templated DNA replication"/>
    <property type="evidence" value="ECO:0007669"/>
    <property type="project" value="TreeGrafter"/>
</dbReference>
<name>A0A4R3NX67_9HYPH</name>
<evidence type="ECO:0000256" key="6">
    <source>
        <dbReference type="ARBA" id="ARBA00022932"/>
    </source>
</evidence>
<evidence type="ECO:0000256" key="5">
    <source>
        <dbReference type="ARBA" id="ARBA00022705"/>
    </source>
</evidence>
<accession>A0A4R3NX67</accession>
<feature type="domain" description="DNA polymerase III delta N-terminal" evidence="9">
    <location>
        <begin position="24"/>
        <end position="128"/>
    </location>
</feature>
<dbReference type="NCBIfam" id="TIGR01128">
    <property type="entry name" value="holA"/>
    <property type="match status" value="1"/>
</dbReference>
<reference evidence="10 11" key="1">
    <citation type="submission" date="2019-03" db="EMBL/GenBank/DDBJ databases">
        <title>Freshwater and sediment microbial communities from various areas in North America, analyzing microbe dynamics in response to fracking.</title>
        <authorList>
            <person name="Lamendella R."/>
        </authorList>
    </citation>
    <scope>NUCLEOTIDE SEQUENCE [LARGE SCALE GENOMIC DNA]</scope>
    <source>
        <strain evidence="10 11">175.2</strain>
    </source>
</reference>
<dbReference type="GO" id="GO:0009360">
    <property type="term" value="C:DNA polymerase III complex"/>
    <property type="evidence" value="ECO:0007669"/>
    <property type="project" value="InterPro"/>
</dbReference>
<organism evidence="10 11">
    <name type="scientific">Martelella mediterranea</name>
    <dbReference type="NCBI Taxonomy" id="293089"/>
    <lineage>
        <taxon>Bacteria</taxon>
        <taxon>Pseudomonadati</taxon>
        <taxon>Pseudomonadota</taxon>
        <taxon>Alphaproteobacteria</taxon>
        <taxon>Hyphomicrobiales</taxon>
        <taxon>Aurantimonadaceae</taxon>
        <taxon>Martelella</taxon>
    </lineage>
</organism>
<dbReference type="Gene3D" id="3.40.50.300">
    <property type="entry name" value="P-loop containing nucleotide triphosphate hydrolases"/>
    <property type="match status" value="1"/>
</dbReference>
<protein>
    <recommendedName>
        <fullName evidence="2">DNA polymerase III subunit delta</fullName>
        <ecNumber evidence="1">2.7.7.7</ecNumber>
    </recommendedName>
</protein>
<dbReference type="SUPFAM" id="SSF48019">
    <property type="entry name" value="post-AAA+ oligomerization domain-like"/>
    <property type="match status" value="1"/>
</dbReference>
<dbReference type="GO" id="GO:0003887">
    <property type="term" value="F:DNA-directed DNA polymerase activity"/>
    <property type="evidence" value="ECO:0007669"/>
    <property type="project" value="UniProtKB-KW"/>
</dbReference>
<evidence type="ECO:0000256" key="3">
    <source>
        <dbReference type="ARBA" id="ARBA00022679"/>
    </source>
</evidence>
<gene>
    <name evidence="10" type="ORF">EDC90_1002237</name>
</gene>
<proteinExistence type="inferred from homology"/>
<dbReference type="Pfam" id="PF06144">
    <property type="entry name" value="DNA_pol3_delta"/>
    <property type="match status" value="1"/>
</dbReference>
<dbReference type="InterPro" id="IPR005790">
    <property type="entry name" value="DNA_polIII_delta"/>
</dbReference>
<evidence type="ECO:0000256" key="2">
    <source>
        <dbReference type="ARBA" id="ARBA00017703"/>
    </source>
</evidence>
<evidence type="ECO:0000256" key="7">
    <source>
        <dbReference type="ARBA" id="ARBA00034754"/>
    </source>
</evidence>
<keyword evidence="3" id="KW-0808">Transferase</keyword>
<keyword evidence="4" id="KW-0548">Nucleotidyltransferase</keyword>
<keyword evidence="6" id="KW-0239">DNA-directed DNA polymerase</keyword>
<dbReference type="EMBL" id="SMAR01000002">
    <property type="protein sequence ID" value="TCT44687.1"/>
    <property type="molecule type" value="Genomic_DNA"/>
</dbReference>
<comment type="catalytic activity">
    <reaction evidence="8">
        <text>DNA(n) + a 2'-deoxyribonucleoside 5'-triphosphate = DNA(n+1) + diphosphate</text>
        <dbReference type="Rhea" id="RHEA:22508"/>
        <dbReference type="Rhea" id="RHEA-COMP:17339"/>
        <dbReference type="Rhea" id="RHEA-COMP:17340"/>
        <dbReference type="ChEBI" id="CHEBI:33019"/>
        <dbReference type="ChEBI" id="CHEBI:61560"/>
        <dbReference type="ChEBI" id="CHEBI:173112"/>
        <dbReference type="EC" id="2.7.7.7"/>
    </reaction>
</comment>
<evidence type="ECO:0000313" key="10">
    <source>
        <dbReference type="EMBL" id="TCT44687.1"/>
    </source>
</evidence>
<dbReference type="InterPro" id="IPR010372">
    <property type="entry name" value="DNA_pol3_delta_N"/>
</dbReference>
<evidence type="ECO:0000256" key="8">
    <source>
        <dbReference type="ARBA" id="ARBA00049244"/>
    </source>
</evidence>
<dbReference type="InterPro" id="IPR027417">
    <property type="entry name" value="P-loop_NTPase"/>
</dbReference>
<dbReference type="PANTHER" id="PTHR34388:SF1">
    <property type="entry name" value="DNA POLYMERASE III SUBUNIT DELTA"/>
    <property type="match status" value="1"/>
</dbReference>
<comment type="similarity">
    <text evidence="7">Belongs to the DNA polymerase HolA subunit family.</text>
</comment>
<dbReference type="EC" id="2.7.7.7" evidence="1"/>
<evidence type="ECO:0000256" key="4">
    <source>
        <dbReference type="ARBA" id="ARBA00022695"/>
    </source>
</evidence>
<evidence type="ECO:0000259" key="9">
    <source>
        <dbReference type="Pfam" id="PF06144"/>
    </source>
</evidence>
<dbReference type="Proteomes" id="UP000295097">
    <property type="component" value="Unassembled WGS sequence"/>
</dbReference>
<keyword evidence="5" id="KW-0235">DNA replication</keyword>
<sequence length="347" mass="37970">MTEVKSHQFDEFLRRDAKRLRVFLVYGPDRGLVSERATALARQTGIDLSDPFSIMKLDSADLEGGAGRILDEVNAIGLFGGERLVWVRASGNDKALTDTLKALSASPPQNAFLIIEAGELRKGTAMRKAAEGSRDIAAIPCYADDARALNALIDEALSKAELRMTPPARQLLLSLLGGDRLATRNEIDKLVLFGRGMDIIDEDHVAAIIGDASATSADDAVDAVLKGDIAALRRAMAKVAQSKTPIFLILNGCLRQFQLIDLMRAQMESERQSVSQVMQTYGRQIFFRRKPVFEKALNSWTGSACEQALRSLQSALLKSRQNPALEESIATQTLLSLTVRSARGNRR</sequence>
<dbReference type="GO" id="GO:0003677">
    <property type="term" value="F:DNA binding"/>
    <property type="evidence" value="ECO:0007669"/>
    <property type="project" value="InterPro"/>
</dbReference>
<dbReference type="OrthoDB" id="9804983at2"/>
<evidence type="ECO:0000313" key="11">
    <source>
        <dbReference type="Proteomes" id="UP000295097"/>
    </source>
</evidence>
<dbReference type="AlphaFoldDB" id="A0A4R3NX67"/>